<evidence type="ECO:0000256" key="1">
    <source>
        <dbReference type="ARBA" id="ARBA00038101"/>
    </source>
</evidence>
<sequence length="480" mass="52812">MEIAEECILEQNRPPFPILTSVKAVDPAMTDDFGLEVERRSTPRNYTSRRTPPITRSHITGFGNRQFSNGDPRPAESQVNRKCVEYDVGALNDDQSPNIHRSMAVASHGPIRLLLASFCSFADRSLFNPCYPKHYYSKAYHDTSSSLGATSAEFGWTCAWHCASDILLWPRPVGEEAPAKHAFLALRLIRNCLAPGWTGWDRELAAGRRSNGRIGGAAGRHQRNALRHHELHCTQGLHGLPPRQVLRRGMPEGPPQAAQESVQAARGRAQGRAAVQPGAREAGEAHLPDLCSANSVTNRGSFRTPCPDNDADSLTMIRARVAKKDPDAINHLGEQYCHGQLGLQKDMRKAVELWTEAAELGSVEALYHLGIEYESRIGAKEDKARSIQVYEKAAMLGCPLSRHELGCVEGSDRGNYDSAAKHFLIAAKMGLKESVENIKSLFVAGVVTKEQYAKALKGYQDAVEEMKSHGRDEASVLMKS</sequence>
<dbReference type="InterPro" id="IPR006597">
    <property type="entry name" value="Sel1-like"/>
</dbReference>
<dbReference type="InterPro" id="IPR050767">
    <property type="entry name" value="Sel1_AlgK"/>
</dbReference>
<evidence type="ECO:0000313" key="4">
    <source>
        <dbReference type="Proteomes" id="UP000266841"/>
    </source>
</evidence>
<feature type="region of interest" description="Disordered" evidence="2">
    <location>
        <begin position="44"/>
        <end position="78"/>
    </location>
</feature>
<dbReference type="Proteomes" id="UP000266841">
    <property type="component" value="Unassembled WGS sequence"/>
</dbReference>
<accession>K0T7S8</accession>
<dbReference type="PANTHER" id="PTHR11102:SF160">
    <property type="entry name" value="ERAD-ASSOCIATED E3 UBIQUITIN-PROTEIN LIGASE COMPONENT HRD3"/>
    <property type="match status" value="1"/>
</dbReference>
<evidence type="ECO:0000256" key="2">
    <source>
        <dbReference type="SAM" id="MobiDB-lite"/>
    </source>
</evidence>
<dbReference type="InterPro" id="IPR011990">
    <property type="entry name" value="TPR-like_helical_dom_sf"/>
</dbReference>
<protein>
    <submittedName>
        <fullName evidence="3">Uncharacterized protein</fullName>
    </submittedName>
</protein>
<dbReference type="SUPFAM" id="SSF81901">
    <property type="entry name" value="HCP-like"/>
    <property type="match status" value="1"/>
</dbReference>
<dbReference type="Gene3D" id="1.25.40.10">
    <property type="entry name" value="Tetratricopeptide repeat domain"/>
    <property type="match status" value="1"/>
</dbReference>
<name>K0T7S8_THAOC</name>
<evidence type="ECO:0000313" key="3">
    <source>
        <dbReference type="EMBL" id="EJK66522.1"/>
    </source>
</evidence>
<reference evidence="3 4" key="1">
    <citation type="journal article" date="2012" name="Genome Biol.">
        <title>Genome and low-iron response of an oceanic diatom adapted to chronic iron limitation.</title>
        <authorList>
            <person name="Lommer M."/>
            <person name="Specht M."/>
            <person name="Roy A.S."/>
            <person name="Kraemer L."/>
            <person name="Andreson R."/>
            <person name="Gutowska M.A."/>
            <person name="Wolf J."/>
            <person name="Bergner S.V."/>
            <person name="Schilhabel M.B."/>
            <person name="Klostermeier U.C."/>
            <person name="Beiko R.G."/>
            <person name="Rosenstiel P."/>
            <person name="Hippler M."/>
            <person name="Laroche J."/>
        </authorList>
    </citation>
    <scope>NUCLEOTIDE SEQUENCE [LARGE SCALE GENOMIC DNA]</scope>
    <source>
        <strain evidence="3 4">CCMP1005</strain>
    </source>
</reference>
<organism evidence="3 4">
    <name type="scientific">Thalassiosira oceanica</name>
    <name type="common">Marine diatom</name>
    <dbReference type="NCBI Taxonomy" id="159749"/>
    <lineage>
        <taxon>Eukaryota</taxon>
        <taxon>Sar</taxon>
        <taxon>Stramenopiles</taxon>
        <taxon>Ochrophyta</taxon>
        <taxon>Bacillariophyta</taxon>
        <taxon>Coscinodiscophyceae</taxon>
        <taxon>Thalassiosirophycidae</taxon>
        <taxon>Thalassiosirales</taxon>
        <taxon>Thalassiosiraceae</taxon>
        <taxon>Thalassiosira</taxon>
    </lineage>
</organism>
<gene>
    <name evidence="3" type="ORF">THAOC_12557</name>
</gene>
<comment type="similarity">
    <text evidence="1">Belongs to the sel-1 family.</text>
</comment>
<dbReference type="EMBL" id="AGNL01014845">
    <property type="protein sequence ID" value="EJK66522.1"/>
    <property type="molecule type" value="Genomic_DNA"/>
</dbReference>
<dbReference type="Pfam" id="PF08238">
    <property type="entry name" value="Sel1"/>
    <property type="match status" value="3"/>
</dbReference>
<proteinExistence type="inferred from homology"/>
<dbReference type="PANTHER" id="PTHR11102">
    <property type="entry name" value="SEL-1-LIKE PROTEIN"/>
    <property type="match status" value="1"/>
</dbReference>
<dbReference type="AlphaFoldDB" id="K0T7S8"/>
<keyword evidence="4" id="KW-1185">Reference proteome</keyword>
<comment type="caution">
    <text evidence="3">The sequence shown here is derived from an EMBL/GenBank/DDBJ whole genome shotgun (WGS) entry which is preliminary data.</text>
</comment>
<dbReference type="SMART" id="SM00671">
    <property type="entry name" value="SEL1"/>
    <property type="match status" value="3"/>
</dbReference>